<dbReference type="Gene3D" id="3.40.720.10">
    <property type="entry name" value="Alkaline Phosphatase, subunit A"/>
    <property type="match status" value="1"/>
</dbReference>
<dbReference type="PANTHER" id="PTHR42693">
    <property type="entry name" value="ARYLSULFATASE FAMILY MEMBER"/>
    <property type="match status" value="1"/>
</dbReference>
<comment type="similarity">
    <text evidence="1">Belongs to the sulfatase family.</text>
</comment>
<accession>A0A6B2LWU3</accession>
<dbReference type="InterPro" id="IPR015919">
    <property type="entry name" value="Cadherin-like_sf"/>
</dbReference>
<reference evidence="7 8" key="1">
    <citation type="submission" date="2020-02" db="EMBL/GenBank/DDBJ databases">
        <title>Albibacoteraceae fam. nov., the first described family within the subdivision 4 Verrucomicrobia.</title>
        <authorList>
            <person name="Xi F."/>
        </authorList>
    </citation>
    <scope>NUCLEOTIDE SEQUENCE [LARGE SCALE GENOMIC DNA]</scope>
    <source>
        <strain evidence="7 8">CK1056</strain>
    </source>
</reference>
<dbReference type="SUPFAM" id="SSF49313">
    <property type="entry name" value="Cadherin-like"/>
    <property type="match status" value="2"/>
</dbReference>
<dbReference type="GO" id="GO:0016020">
    <property type="term" value="C:membrane"/>
    <property type="evidence" value="ECO:0007669"/>
    <property type="project" value="InterPro"/>
</dbReference>
<dbReference type="RefSeq" id="WP_163961339.1">
    <property type="nucleotide sequence ID" value="NZ_JAAGNX010000001.1"/>
</dbReference>
<feature type="domain" description="Sulfatase N-terminal" evidence="6">
    <location>
        <begin position="299"/>
        <end position="648"/>
    </location>
</feature>
<dbReference type="InterPro" id="IPR050738">
    <property type="entry name" value="Sulfatase"/>
</dbReference>
<dbReference type="PANTHER" id="PTHR42693:SF53">
    <property type="entry name" value="ENDO-4-O-SULFATASE"/>
    <property type="match status" value="1"/>
</dbReference>
<evidence type="ECO:0000256" key="3">
    <source>
        <dbReference type="ARBA" id="ARBA00022801"/>
    </source>
</evidence>
<name>A0A6B2LWU3_9BACT</name>
<dbReference type="Proteomes" id="UP000478417">
    <property type="component" value="Unassembled WGS sequence"/>
</dbReference>
<dbReference type="InterPro" id="IPR013783">
    <property type="entry name" value="Ig-like_fold"/>
</dbReference>
<keyword evidence="7" id="KW-0808">Transferase</keyword>
<evidence type="ECO:0000256" key="4">
    <source>
        <dbReference type="ARBA" id="ARBA00022837"/>
    </source>
</evidence>
<protein>
    <submittedName>
        <fullName evidence="7">Sulfatase-like hydrolase/transferase</fullName>
    </submittedName>
</protein>
<evidence type="ECO:0000259" key="6">
    <source>
        <dbReference type="Pfam" id="PF00884"/>
    </source>
</evidence>
<dbReference type="Gene3D" id="2.60.40.10">
    <property type="entry name" value="Immunoglobulins"/>
    <property type="match status" value="2"/>
</dbReference>
<keyword evidence="8" id="KW-1185">Reference proteome</keyword>
<evidence type="ECO:0000256" key="1">
    <source>
        <dbReference type="ARBA" id="ARBA00008779"/>
    </source>
</evidence>
<dbReference type="PROSITE" id="PS00523">
    <property type="entry name" value="SULFATASE_1"/>
    <property type="match status" value="1"/>
</dbReference>
<dbReference type="GO" id="GO:0016740">
    <property type="term" value="F:transferase activity"/>
    <property type="evidence" value="ECO:0007669"/>
    <property type="project" value="UniProtKB-KW"/>
</dbReference>
<proteinExistence type="inferred from homology"/>
<dbReference type="InterPro" id="IPR024607">
    <property type="entry name" value="Sulfatase_CS"/>
</dbReference>
<dbReference type="Pfam" id="PF05345">
    <property type="entry name" value="He_PIG"/>
    <property type="match status" value="1"/>
</dbReference>
<keyword evidence="5" id="KW-0732">Signal</keyword>
<gene>
    <name evidence="7" type="ORF">G0Q06_00375</name>
</gene>
<dbReference type="InterPro" id="IPR017850">
    <property type="entry name" value="Alkaline_phosphatase_core_sf"/>
</dbReference>
<evidence type="ECO:0000256" key="5">
    <source>
        <dbReference type="SAM" id="SignalP"/>
    </source>
</evidence>
<feature type="signal peptide" evidence="5">
    <location>
        <begin position="1"/>
        <end position="19"/>
    </location>
</feature>
<keyword evidence="2" id="KW-0479">Metal-binding</keyword>
<evidence type="ECO:0000256" key="2">
    <source>
        <dbReference type="ARBA" id="ARBA00022723"/>
    </source>
</evidence>
<sequence length="978" mass="105365">MRNLYYLTALFLLNTTVHAQWSTVWSEDFSAAVLNDPVANPVPITSAEYDFWQSGGPASINSGQLRVDTQSSGNNRGVAIALTGMDSGNYRLSFDIVSMYANCTFQVSLFDGTSDGGAANTYKLDLLSGNSAPLVHEGSISPLTSQTYVQADAGPGKEITFTFDGTGEIVLVMDMPASAGFTQRAIVDNLILETDGIAVPIAPVFAMDTIYRASAFVGEDYANSIAFTAYHENGEALTYTKLSNPSWLIVDADGSLSGTPTAGDIGENTFSVQVTSAGGTDTATLSLYVVEAPQPTVRPNILYILADDLGYMDVSAHNHPDLEFETPNIDSIFDSGVLFTAGFVSNSVCAPSRAGLMTGRYGSRFGYESNFSTTIAGGAGSTIGLDANQDTIASVLKAVGYRTFCVGKWHLGENETLFHPNVRGFDEFFGIIGGSRNYVKTTGLSDEKVLKNNYTVVAEPSDMYLTDFFTDQALTYITDEATSNPDQPWFLYMSYTAPHGPMDAREEDVLRVPLAGLFGGNYSRSIPTNILRMDGIVQTGSTANNDELRRIYGAMVLSMDDNIGRLMHRLGELGIADKTLVVFHSDNGGPGKGSNWSLNRTLRGTKGSLWEGGIRVPFAIQWPGTIPSGQVIGYDVPVSAIDMLPTFAAISSADQIMDIRTDGANLMPLLRGRVSTLGDRQLFWRRGTTLQIAIRSGDWKYYKNRNTGDEYLFDHSAGSGEYSGNQAVSNPSKLAELQAEYADLEAAMPYPHWNADGELLAITSYDLEDAVAGTPYTMPLTCSLPSGASPPVWSIIDGKPGWLSIHPTTGELTGTPAAGDSKFNLITLQIESDGNTSAYQVPLLVQGGFDPENVDRDMLPDSWEVAKFGNLTTTAGAPNENQDGDANSDYDEYLFGTNPTDPSSFLKPLLQVAPGSLTVSVDGIAGRRYLLQGSSTMANGEWFYSDSIEWLESDGPISLQADYPDGTKRFFARVVTAE</sequence>
<organism evidence="7 8">
    <name type="scientific">Oceanipulchritudo coccoides</name>
    <dbReference type="NCBI Taxonomy" id="2706888"/>
    <lineage>
        <taxon>Bacteria</taxon>
        <taxon>Pseudomonadati</taxon>
        <taxon>Verrucomicrobiota</taxon>
        <taxon>Opitutia</taxon>
        <taxon>Puniceicoccales</taxon>
        <taxon>Oceanipulchritudinaceae</taxon>
        <taxon>Oceanipulchritudo</taxon>
    </lineage>
</organism>
<dbReference type="EMBL" id="JAAGNX010000001">
    <property type="protein sequence ID" value="NDV60901.1"/>
    <property type="molecule type" value="Genomic_DNA"/>
</dbReference>
<dbReference type="AlphaFoldDB" id="A0A6B2LWU3"/>
<dbReference type="SUPFAM" id="SSF53649">
    <property type="entry name" value="Alkaline phosphatase-like"/>
    <property type="match status" value="1"/>
</dbReference>
<dbReference type="GO" id="GO:0005509">
    <property type="term" value="F:calcium ion binding"/>
    <property type="evidence" value="ECO:0007669"/>
    <property type="project" value="InterPro"/>
</dbReference>
<dbReference type="InterPro" id="IPR000917">
    <property type="entry name" value="Sulfatase_N"/>
</dbReference>
<feature type="chain" id="PRO_5025369069" evidence="5">
    <location>
        <begin position="20"/>
        <end position="978"/>
    </location>
</feature>
<dbReference type="Pfam" id="PF00884">
    <property type="entry name" value="Sulfatase"/>
    <property type="match status" value="1"/>
</dbReference>
<keyword evidence="4" id="KW-0106">Calcium</keyword>
<comment type="caution">
    <text evidence="7">The sequence shown here is derived from an EMBL/GenBank/DDBJ whole genome shotgun (WGS) entry which is preliminary data.</text>
</comment>
<keyword evidence="3 7" id="KW-0378">Hydrolase</keyword>
<evidence type="ECO:0000313" key="8">
    <source>
        <dbReference type="Proteomes" id="UP000478417"/>
    </source>
</evidence>
<dbReference type="GO" id="GO:0004065">
    <property type="term" value="F:arylsulfatase activity"/>
    <property type="evidence" value="ECO:0007669"/>
    <property type="project" value="TreeGrafter"/>
</dbReference>
<dbReference type="PROSITE" id="PS00149">
    <property type="entry name" value="SULFATASE_2"/>
    <property type="match status" value="1"/>
</dbReference>
<evidence type="ECO:0000313" key="7">
    <source>
        <dbReference type="EMBL" id="NDV60901.1"/>
    </source>
</evidence>